<proteinExistence type="predicted"/>
<accession>A0A080YWP1</accession>
<dbReference type="AlphaFoldDB" id="A0A080YWP1"/>
<evidence type="ECO:0000313" key="2">
    <source>
        <dbReference type="EMBL" id="ETO58802.1"/>
    </source>
</evidence>
<name>A0A080YWP1_PHYNI</name>
<comment type="caution">
    <text evidence="2">The sequence shown here is derived from an EMBL/GenBank/DDBJ whole genome shotgun (WGS) entry which is preliminary data.</text>
</comment>
<feature type="compositionally biased region" description="Polar residues" evidence="1">
    <location>
        <begin position="38"/>
        <end position="55"/>
    </location>
</feature>
<evidence type="ECO:0000256" key="1">
    <source>
        <dbReference type="SAM" id="MobiDB-lite"/>
    </source>
</evidence>
<protein>
    <submittedName>
        <fullName evidence="2">Uncharacterized protein</fullName>
    </submittedName>
</protein>
<sequence length="139" mass="15488">MEVTNLRAERDQAQERLSSIVSLLPSALGHKRARSESDSPAQSARVSKAARSTSGPFPAGALSQDPASRSLIEVLSVWLPARSLTSGRHRLLRSLALLLIIFLDLHDRPPRVNTGVLVFACSFRCGRAFRRWRELFRQI</sequence>
<organism evidence="2 3">
    <name type="scientific">Phytophthora nicotianae P1976</name>
    <dbReference type="NCBI Taxonomy" id="1317066"/>
    <lineage>
        <taxon>Eukaryota</taxon>
        <taxon>Sar</taxon>
        <taxon>Stramenopiles</taxon>
        <taxon>Oomycota</taxon>
        <taxon>Peronosporomycetes</taxon>
        <taxon>Peronosporales</taxon>
        <taxon>Peronosporaceae</taxon>
        <taxon>Phytophthora</taxon>
    </lineage>
</organism>
<dbReference type="Proteomes" id="UP000028582">
    <property type="component" value="Unassembled WGS sequence"/>
</dbReference>
<feature type="region of interest" description="Disordered" evidence="1">
    <location>
        <begin position="27"/>
        <end position="64"/>
    </location>
</feature>
<reference evidence="2 3" key="1">
    <citation type="submission" date="2013-11" db="EMBL/GenBank/DDBJ databases">
        <title>The Genome Sequence of Phytophthora parasitica P1976.</title>
        <authorList>
            <consortium name="The Broad Institute Genomics Platform"/>
            <person name="Russ C."/>
            <person name="Tyler B."/>
            <person name="Panabieres F."/>
            <person name="Shan W."/>
            <person name="Tripathy S."/>
            <person name="Grunwald N."/>
            <person name="Machado M."/>
            <person name="Johnson C.S."/>
            <person name="Walker B."/>
            <person name="Young S."/>
            <person name="Zeng Q."/>
            <person name="Gargeya S."/>
            <person name="Fitzgerald M."/>
            <person name="Haas B."/>
            <person name="Abouelleil A."/>
            <person name="Allen A.W."/>
            <person name="Alvarado L."/>
            <person name="Arachchi H.M."/>
            <person name="Berlin A.M."/>
            <person name="Chapman S.B."/>
            <person name="Gainer-Dewar J."/>
            <person name="Goldberg J."/>
            <person name="Griggs A."/>
            <person name="Gujja S."/>
            <person name="Hansen M."/>
            <person name="Howarth C."/>
            <person name="Imamovic A."/>
            <person name="Ireland A."/>
            <person name="Larimer J."/>
            <person name="McCowan C."/>
            <person name="Murphy C."/>
            <person name="Pearson M."/>
            <person name="Poon T.W."/>
            <person name="Priest M."/>
            <person name="Roberts A."/>
            <person name="Saif S."/>
            <person name="Shea T."/>
            <person name="Sisk P."/>
            <person name="Sykes S."/>
            <person name="Wortman J."/>
            <person name="Nusbaum C."/>
            <person name="Birren B."/>
        </authorList>
    </citation>
    <scope>NUCLEOTIDE SEQUENCE [LARGE SCALE GENOMIC DNA]</scope>
    <source>
        <strain evidence="2 3">P1976</strain>
    </source>
</reference>
<gene>
    <name evidence="2" type="ORF">F444_22814</name>
</gene>
<evidence type="ECO:0000313" key="3">
    <source>
        <dbReference type="Proteomes" id="UP000028582"/>
    </source>
</evidence>
<dbReference type="EMBL" id="ANJA01004754">
    <property type="protein sequence ID" value="ETO58802.1"/>
    <property type="molecule type" value="Genomic_DNA"/>
</dbReference>